<keyword evidence="5 11" id="KW-1133">Transmembrane helix</keyword>
<keyword evidence="8 10" id="KW-0675">Receptor</keyword>
<feature type="transmembrane region" description="Helical" evidence="11">
    <location>
        <begin position="311"/>
        <end position="330"/>
    </location>
</feature>
<dbReference type="PRINTS" id="PR00245">
    <property type="entry name" value="OLFACTORYR"/>
</dbReference>
<keyword evidence="11" id="KW-0716">Sensory transduction</keyword>
<dbReference type="PANTHER" id="PTHR26452">
    <property type="entry name" value="OLFACTORY RECEPTOR"/>
    <property type="match status" value="1"/>
</dbReference>
<dbReference type="Proteomes" id="UP000694871">
    <property type="component" value="Unplaced"/>
</dbReference>
<feature type="transmembrane region" description="Helical" evidence="11">
    <location>
        <begin position="276"/>
        <end position="299"/>
    </location>
</feature>
<protein>
    <recommendedName>
        <fullName evidence="11">Olfactory receptor</fullName>
    </recommendedName>
</protein>
<evidence type="ECO:0000256" key="6">
    <source>
        <dbReference type="ARBA" id="ARBA00023040"/>
    </source>
</evidence>
<evidence type="ECO:0000256" key="5">
    <source>
        <dbReference type="ARBA" id="ARBA00022989"/>
    </source>
</evidence>
<dbReference type="SUPFAM" id="SSF81321">
    <property type="entry name" value="Family A G protein-coupled receptor-like"/>
    <property type="match status" value="1"/>
</dbReference>
<evidence type="ECO:0000256" key="4">
    <source>
        <dbReference type="ARBA" id="ARBA00022725"/>
    </source>
</evidence>
<dbReference type="InterPro" id="IPR000276">
    <property type="entry name" value="GPCR_Rhodpsn"/>
</dbReference>
<reference evidence="14" key="1">
    <citation type="submission" date="2025-08" db="UniProtKB">
        <authorList>
            <consortium name="RefSeq"/>
        </authorList>
    </citation>
    <scope>IDENTIFICATION</scope>
</reference>
<comment type="similarity">
    <text evidence="10">Belongs to the G-protein coupled receptor 1 family.</text>
</comment>
<accession>A0ABM1JS97</accession>
<dbReference type="Pfam" id="PF13853">
    <property type="entry name" value="7tm_4"/>
    <property type="match status" value="1"/>
</dbReference>
<dbReference type="Gene3D" id="1.20.1070.10">
    <property type="entry name" value="Rhodopsin 7-helix transmembrane proteins"/>
    <property type="match status" value="1"/>
</dbReference>
<dbReference type="CDD" id="cd15911">
    <property type="entry name" value="7tmA_OR11A-like"/>
    <property type="match status" value="1"/>
</dbReference>
<feature type="transmembrane region" description="Helical" evidence="11">
    <location>
        <begin position="65"/>
        <end position="89"/>
    </location>
</feature>
<dbReference type="InterPro" id="IPR017452">
    <property type="entry name" value="GPCR_Rhodpsn_7TM"/>
</dbReference>
<keyword evidence="2 11" id="KW-1003">Cell membrane</keyword>
<keyword evidence="9 10" id="KW-0807">Transducer</keyword>
<keyword evidence="7 11" id="KW-0472">Membrane</keyword>
<evidence type="ECO:0000256" key="3">
    <source>
        <dbReference type="ARBA" id="ARBA00022692"/>
    </source>
</evidence>
<evidence type="ECO:0000256" key="7">
    <source>
        <dbReference type="ARBA" id="ARBA00023136"/>
    </source>
</evidence>
<evidence type="ECO:0000259" key="12">
    <source>
        <dbReference type="PROSITE" id="PS50262"/>
    </source>
</evidence>
<keyword evidence="4 11" id="KW-0552">Olfaction</keyword>
<dbReference type="PRINTS" id="PR00237">
    <property type="entry name" value="GPCRRHODOPSN"/>
</dbReference>
<dbReference type="GeneID" id="107108420"/>
<comment type="subcellular location">
    <subcellularLocation>
        <location evidence="1 11">Cell membrane</location>
        <topology evidence="1 11">Multi-pass membrane protein</topology>
    </subcellularLocation>
</comment>
<feature type="transmembrane region" description="Helical" evidence="11">
    <location>
        <begin position="179"/>
        <end position="202"/>
    </location>
</feature>
<name>A0ABM1JS97_GEKJA</name>
<evidence type="ECO:0000256" key="9">
    <source>
        <dbReference type="ARBA" id="ARBA00023224"/>
    </source>
</evidence>
<dbReference type="RefSeq" id="XP_015264334.1">
    <property type="nucleotide sequence ID" value="XM_015408848.1"/>
</dbReference>
<evidence type="ECO:0000256" key="2">
    <source>
        <dbReference type="ARBA" id="ARBA00022475"/>
    </source>
</evidence>
<sequence>MQAKFGVRGKNGSTEIVIMLIKICRIYRAYRRLDYLHITMLGNETRIAEFILLGFGELYDMQLPLFLIFLLIYIVTLTGNILIFVLILFDRHLHTPMYFFLGNLSFLDACYSTTIFPRMLSALLTGNREISFHSCLTQWYLCDSLIATECCLLCMMSYDRYLAVCKPLHYETVMKTHTCIQLAMGSWINGFLAFLLLLLLLWQLPFCGPNEIDHYFCDYYPLLKLSCSDTTLIEIMGYVVAVIFTLSPFLLTLTSYIYIIVAVLKIPSVCGRRKAFFTCSSHLIVVSIFYGSLMIVYMLPKIEGKRGMQKFSSLPYVVLSPLANPFIYSLRNKEVKEALRNMIGKIMP</sequence>
<evidence type="ECO:0000256" key="1">
    <source>
        <dbReference type="ARBA" id="ARBA00004651"/>
    </source>
</evidence>
<evidence type="ECO:0000256" key="8">
    <source>
        <dbReference type="ARBA" id="ARBA00023170"/>
    </source>
</evidence>
<dbReference type="InterPro" id="IPR050516">
    <property type="entry name" value="Olfactory_GPCR"/>
</dbReference>
<dbReference type="PROSITE" id="PS00237">
    <property type="entry name" value="G_PROTEIN_RECEP_F1_1"/>
    <property type="match status" value="1"/>
</dbReference>
<dbReference type="InterPro" id="IPR000725">
    <property type="entry name" value="Olfact_rcpt"/>
</dbReference>
<keyword evidence="3 10" id="KW-0812">Transmembrane</keyword>
<organism evidence="13 14">
    <name type="scientific">Gekko japonicus</name>
    <name type="common">Schlegel's Japanese gecko</name>
    <dbReference type="NCBI Taxonomy" id="146911"/>
    <lineage>
        <taxon>Eukaryota</taxon>
        <taxon>Metazoa</taxon>
        <taxon>Chordata</taxon>
        <taxon>Craniata</taxon>
        <taxon>Vertebrata</taxon>
        <taxon>Euteleostomi</taxon>
        <taxon>Lepidosauria</taxon>
        <taxon>Squamata</taxon>
        <taxon>Bifurcata</taxon>
        <taxon>Gekkota</taxon>
        <taxon>Gekkonidae</taxon>
        <taxon>Gekkoninae</taxon>
        <taxon>Gekko</taxon>
    </lineage>
</organism>
<gene>
    <name evidence="14" type="primary">LOC107108420</name>
</gene>
<feature type="transmembrane region" description="Helical" evidence="11">
    <location>
        <begin position="235"/>
        <end position="264"/>
    </location>
</feature>
<proteinExistence type="inferred from homology"/>
<dbReference type="PROSITE" id="PS50262">
    <property type="entry name" value="G_PROTEIN_RECEP_F1_2"/>
    <property type="match status" value="1"/>
</dbReference>
<feature type="domain" description="G-protein coupled receptors family 1 profile" evidence="12">
    <location>
        <begin position="79"/>
        <end position="328"/>
    </location>
</feature>
<keyword evidence="13" id="KW-1185">Reference proteome</keyword>
<evidence type="ECO:0000313" key="14">
    <source>
        <dbReference type="RefSeq" id="XP_015264334.1"/>
    </source>
</evidence>
<evidence type="ECO:0000313" key="13">
    <source>
        <dbReference type="Proteomes" id="UP000694871"/>
    </source>
</evidence>
<evidence type="ECO:0000256" key="11">
    <source>
        <dbReference type="RuleBase" id="RU363047"/>
    </source>
</evidence>
<keyword evidence="6 10" id="KW-0297">G-protein coupled receptor</keyword>
<evidence type="ECO:0000256" key="10">
    <source>
        <dbReference type="RuleBase" id="RU000688"/>
    </source>
</evidence>